<feature type="region of interest" description="Disordered" evidence="1">
    <location>
        <begin position="67"/>
        <end position="370"/>
    </location>
</feature>
<dbReference type="InParanoid" id="E8QXD1"/>
<dbReference type="AlphaFoldDB" id="E8QXD1"/>
<proteinExistence type="predicted"/>
<reference key="1">
    <citation type="submission" date="2010-11" db="EMBL/GenBank/DDBJ databases">
        <title>The complete sequence of chromosome of Isophaera pallida ATCC 43644.</title>
        <authorList>
            <consortium name="US DOE Joint Genome Institute (JGI-PGF)"/>
            <person name="Lucas S."/>
            <person name="Copeland A."/>
            <person name="Lapidus A."/>
            <person name="Bruce D."/>
            <person name="Goodwin L."/>
            <person name="Pitluck S."/>
            <person name="Kyrpides N."/>
            <person name="Mavromatis K."/>
            <person name="Pagani I."/>
            <person name="Ivanova N."/>
            <person name="Saunders E."/>
            <person name="Brettin T."/>
            <person name="Detter J.C."/>
            <person name="Han C."/>
            <person name="Tapia R."/>
            <person name="Land M."/>
            <person name="Hauser L."/>
            <person name="Markowitz V."/>
            <person name="Cheng J.-F."/>
            <person name="Hugenholtz P."/>
            <person name="Woyke T."/>
            <person name="Wu D."/>
            <person name="Eisen J.A."/>
        </authorList>
    </citation>
    <scope>NUCLEOTIDE SEQUENCE</scope>
    <source>
        <strain>ATCC 43644</strain>
    </source>
</reference>
<feature type="compositionally biased region" description="Acidic residues" evidence="1">
    <location>
        <begin position="289"/>
        <end position="303"/>
    </location>
</feature>
<name>E8QXD1_ISOPI</name>
<dbReference type="Proteomes" id="UP000008631">
    <property type="component" value="Chromosome"/>
</dbReference>
<sequence length="447" mass="47407">MKRSLVWLCTGGSLALGCAPGAPRSSHPGEWLAGLKGHGHQVHATSQTASVPPWAVLDSVPRPSVQMDPQHAHGHGIPNVPTKVLPNPQGGPAVAVDPSHQAPHNPNLDPGPVAPHKLTPYPHGPFGDPSWHKPAEAAPQALSHPVHPSKERVSGLDPGYDLGHHPVKGSAQQQHNGLLPESVLPLDPHSHHQVKRHSSKATKASPQQPRPLPHLSHDQDPSATPQRDSSPPRLRKSNATTHPLTPSPQSSSVHPQPNNSSPFASEQKVRTLGHSKTPPPAPVSSLESPDGDEEATASDEDSNLVESMDQETNMEAPSSDAAKVVEPEDTPTILPNTTEPMEPAQEAEQPPVPNPIPNEARGSSLDRSRRALISLPRSAFEPSETEGVNVPLILDDSVRRSAVLLPSVRSASVSSRSTMNRPDSILDPPARAVGTLPPFSPLSGSRR</sequence>
<keyword evidence="3" id="KW-1185">Reference proteome</keyword>
<dbReference type="KEGG" id="ipa:Isop_1387"/>
<dbReference type="EMBL" id="CP002353">
    <property type="protein sequence ID" value="ADV61972.1"/>
    <property type="molecule type" value="Genomic_DNA"/>
</dbReference>
<gene>
    <name evidence="2" type="ordered locus">Isop_1387</name>
</gene>
<organism evidence="2 3">
    <name type="scientific">Isosphaera pallida (strain ATCC 43644 / DSM 9630 / IS1B)</name>
    <dbReference type="NCBI Taxonomy" id="575540"/>
    <lineage>
        <taxon>Bacteria</taxon>
        <taxon>Pseudomonadati</taxon>
        <taxon>Planctomycetota</taxon>
        <taxon>Planctomycetia</taxon>
        <taxon>Isosphaerales</taxon>
        <taxon>Isosphaeraceae</taxon>
        <taxon>Isosphaera</taxon>
    </lineage>
</organism>
<protein>
    <submittedName>
        <fullName evidence="2">Uncharacterized protein</fullName>
    </submittedName>
</protein>
<feature type="region of interest" description="Disordered" evidence="1">
    <location>
        <begin position="408"/>
        <end position="447"/>
    </location>
</feature>
<accession>E8QXD1</accession>
<dbReference type="PROSITE" id="PS51257">
    <property type="entry name" value="PROKAR_LIPOPROTEIN"/>
    <property type="match status" value="1"/>
</dbReference>
<evidence type="ECO:0000313" key="3">
    <source>
        <dbReference type="Proteomes" id="UP000008631"/>
    </source>
</evidence>
<feature type="compositionally biased region" description="Low complexity" evidence="1">
    <location>
        <begin position="339"/>
        <end position="349"/>
    </location>
</feature>
<feature type="compositionally biased region" description="Low complexity" evidence="1">
    <location>
        <begin position="408"/>
        <end position="417"/>
    </location>
</feature>
<dbReference type="HOGENOM" id="CLU_612207_0_0_0"/>
<reference evidence="2 3" key="2">
    <citation type="journal article" date="2011" name="Stand. Genomic Sci.">
        <title>Complete genome sequence of Isosphaera pallida type strain (IS1B).</title>
        <authorList>
            <consortium name="US DOE Joint Genome Institute (JGI-PGF)"/>
            <person name="Goker M."/>
            <person name="Cleland D."/>
            <person name="Saunders E."/>
            <person name="Lapidus A."/>
            <person name="Nolan M."/>
            <person name="Lucas S."/>
            <person name="Hammon N."/>
            <person name="Deshpande S."/>
            <person name="Cheng J.F."/>
            <person name="Tapia R."/>
            <person name="Han C."/>
            <person name="Goodwin L."/>
            <person name="Pitluck S."/>
            <person name="Liolios K."/>
            <person name="Pagani I."/>
            <person name="Ivanova N."/>
            <person name="Mavromatis K."/>
            <person name="Pati A."/>
            <person name="Chen A."/>
            <person name="Palaniappan K."/>
            <person name="Land M."/>
            <person name="Hauser L."/>
            <person name="Chang Y.J."/>
            <person name="Jeffries C.D."/>
            <person name="Detter J.C."/>
            <person name="Beck B."/>
            <person name="Woyke T."/>
            <person name="Bristow J."/>
            <person name="Eisen J.A."/>
            <person name="Markowitz V."/>
            <person name="Hugenholtz P."/>
            <person name="Kyrpides N.C."/>
            <person name="Klenk H.P."/>
        </authorList>
    </citation>
    <scope>NUCLEOTIDE SEQUENCE [LARGE SCALE GENOMIC DNA]</scope>
    <source>
        <strain evidence="3">ATCC 43644 / DSM 9630 / IS1B</strain>
    </source>
</reference>
<evidence type="ECO:0000256" key="1">
    <source>
        <dbReference type="SAM" id="MobiDB-lite"/>
    </source>
</evidence>
<feature type="compositionally biased region" description="Basic residues" evidence="1">
    <location>
        <begin position="191"/>
        <end position="200"/>
    </location>
</feature>
<feature type="compositionally biased region" description="Low complexity" evidence="1">
    <location>
        <begin position="247"/>
        <end position="262"/>
    </location>
</feature>
<dbReference type="RefSeq" id="WP_013564260.1">
    <property type="nucleotide sequence ID" value="NC_014962.1"/>
</dbReference>
<evidence type="ECO:0000313" key="2">
    <source>
        <dbReference type="EMBL" id="ADV61972.1"/>
    </source>
</evidence>